<proteinExistence type="predicted"/>
<reference evidence="1" key="1">
    <citation type="submission" date="2019-08" db="EMBL/GenBank/DDBJ databases">
        <authorList>
            <person name="Kucharzyk K."/>
            <person name="Murdoch R.W."/>
            <person name="Higgins S."/>
            <person name="Loffler F."/>
        </authorList>
    </citation>
    <scope>NUCLEOTIDE SEQUENCE</scope>
</reference>
<gene>
    <name evidence="1" type="ORF">SDC9_136227</name>
</gene>
<dbReference type="AlphaFoldDB" id="A0A645DIJ8"/>
<protein>
    <submittedName>
        <fullName evidence="1">Uncharacterized protein</fullName>
    </submittedName>
</protein>
<sequence length="128" mass="14443">MKRVRSTDDSQVNFFFFNELRHIGVGGNFVLTGKVVCRLLGAAPDPGQAGIRQILYCRSMQVGHFPTSQNCDIVNRISHFDIELGNQDHFIYSGFLSVKPVKPFSTLRKRCHGRYHAANVDFAGSHQF</sequence>
<organism evidence="1">
    <name type="scientific">bioreactor metagenome</name>
    <dbReference type="NCBI Taxonomy" id="1076179"/>
    <lineage>
        <taxon>unclassified sequences</taxon>
        <taxon>metagenomes</taxon>
        <taxon>ecological metagenomes</taxon>
    </lineage>
</organism>
<accession>A0A645DIJ8</accession>
<comment type="caution">
    <text evidence="1">The sequence shown here is derived from an EMBL/GenBank/DDBJ whole genome shotgun (WGS) entry which is preliminary data.</text>
</comment>
<evidence type="ECO:0000313" key="1">
    <source>
        <dbReference type="EMBL" id="MPM89119.1"/>
    </source>
</evidence>
<name>A0A645DIJ8_9ZZZZ</name>
<dbReference type="EMBL" id="VSSQ01036605">
    <property type="protein sequence ID" value="MPM89119.1"/>
    <property type="molecule type" value="Genomic_DNA"/>
</dbReference>